<feature type="transmembrane region" description="Helical" evidence="7">
    <location>
        <begin position="197"/>
        <end position="216"/>
    </location>
</feature>
<feature type="transmembrane region" description="Helical" evidence="7">
    <location>
        <begin position="107"/>
        <end position="124"/>
    </location>
</feature>
<evidence type="ECO:0000256" key="4">
    <source>
        <dbReference type="ARBA" id="ARBA00022692"/>
    </source>
</evidence>
<feature type="transmembrane region" description="Helical" evidence="7">
    <location>
        <begin position="49"/>
        <end position="69"/>
    </location>
</feature>
<feature type="transmembrane region" description="Helical" evidence="7">
    <location>
        <begin position="331"/>
        <end position="348"/>
    </location>
</feature>
<feature type="transmembrane region" description="Helical" evidence="7">
    <location>
        <begin position="360"/>
        <end position="379"/>
    </location>
</feature>
<gene>
    <name evidence="9" type="ORF">SAMN04488563_2372</name>
</gene>
<keyword evidence="6 7" id="KW-0472">Membrane</keyword>
<keyword evidence="10" id="KW-1185">Reference proteome</keyword>
<name>A0A1H2J6X2_9ACTN</name>
<proteinExistence type="predicted"/>
<dbReference type="CDD" id="cd17321">
    <property type="entry name" value="MFS_MMR_MDR_like"/>
    <property type="match status" value="1"/>
</dbReference>
<keyword evidence="5 7" id="KW-1133">Transmembrane helix</keyword>
<dbReference type="InterPro" id="IPR011701">
    <property type="entry name" value="MFS"/>
</dbReference>
<dbReference type="Gene3D" id="1.20.1250.20">
    <property type="entry name" value="MFS general substrate transporter like domains"/>
    <property type="match status" value="1"/>
</dbReference>
<dbReference type="PRINTS" id="PR01036">
    <property type="entry name" value="TCRTETB"/>
</dbReference>
<dbReference type="InterPro" id="IPR020846">
    <property type="entry name" value="MFS_dom"/>
</dbReference>
<accession>A0A1H2J6X2</accession>
<dbReference type="SUPFAM" id="SSF103473">
    <property type="entry name" value="MFS general substrate transporter"/>
    <property type="match status" value="1"/>
</dbReference>
<organism evidence="9 10">
    <name type="scientific">Jiangella alkaliphila</name>
    <dbReference type="NCBI Taxonomy" id="419479"/>
    <lineage>
        <taxon>Bacteria</taxon>
        <taxon>Bacillati</taxon>
        <taxon>Actinomycetota</taxon>
        <taxon>Actinomycetes</taxon>
        <taxon>Jiangellales</taxon>
        <taxon>Jiangellaceae</taxon>
        <taxon>Jiangella</taxon>
    </lineage>
</organism>
<sequence length="493" mass="50110">MTDAHPRRWLILAVICVAQLMVVLDATVMNLALPPAQEDLGFSDADRQWVLTSYLLAFGSLLLFCGRLADLIGRRVTFLVGLGGFAAASAVGGAANSFELLVAARTGQGVFAALLAPAALSLLATTFTDPAEKGKAFGAFGAVAASGSGLGLLIGGALTSGLSWRWCMYINVVFAAVAIVGGLLYLDRPARTSGARLDVPGVLSVSGGMFFLVYGFSNAATDGWGTPGTWGFLAAGGVLLAVFVLWQTRAAQPLLPPRILLDRTRAGANVSLLVVGAGIFGLFLFLVYYLQTTLGYSAIRSGLALLPMVAVTAVAANWGNVALMPRFGPRVPAVAGLLLSGAGSAWLTGIGAESNYVAELLGPLAVVGAGMGLIYAAALQSGTFGVAPQDAGVASATLQIGQQLGGAVGTALFNTLAANATADYLAAHADGPPAPELLHLAAIDGYTRVFWWCASLFAAGAVACGLLLRRGPLPAAAESVPAAPPAQAEPAPS</sequence>
<comment type="subcellular location">
    <subcellularLocation>
        <location evidence="1">Cell membrane</location>
        <topology evidence="1">Multi-pass membrane protein</topology>
    </subcellularLocation>
</comment>
<dbReference type="RefSeq" id="WP_197683616.1">
    <property type="nucleotide sequence ID" value="NZ_LBMC01000037.1"/>
</dbReference>
<evidence type="ECO:0000256" key="7">
    <source>
        <dbReference type="SAM" id="Phobius"/>
    </source>
</evidence>
<dbReference type="AlphaFoldDB" id="A0A1H2J6X2"/>
<reference evidence="10" key="1">
    <citation type="submission" date="2016-10" db="EMBL/GenBank/DDBJ databases">
        <authorList>
            <person name="Varghese N."/>
            <person name="Submissions S."/>
        </authorList>
    </citation>
    <scope>NUCLEOTIDE SEQUENCE [LARGE SCALE GENOMIC DNA]</scope>
    <source>
        <strain evidence="10">DSM 45079</strain>
    </source>
</reference>
<protein>
    <submittedName>
        <fullName evidence="9">Drug resistance transporter, EmrB/QacA subfamily</fullName>
    </submittedName>
</protein>
<dbReference type="InterPro" id="IPR036259">
    <property type="entry name" value="MFS_trans_sf"/>
</dbReference>
<dbReference type="GO" id="GO:0022857">
    <property type="term" value="F:transmembrane transporter activity"/>
    <property type="evidence" value="ECO:0007669"/>
    <property type="project" value="InterPro"/>
</dbReference>
<feature type="transmembrane region" description="Helical" evidence="7">
    <location>
        <begin position="449"/>
        <end position="468"/>
    </location>
</feature>
<feature type="transmembrane region" description="Helical" evidence="7">
    <location>
        <begin position="76"/>
        <end position="95"/>
    </location>
</feature>
<keyword evidence="4 7" id="KW-0812">Transmembrane</keyword>
<dbReference type="STRING" id="419479.SAMN04488563_2372"/>
<evidence type="ECO:0000256" key="3">
    <source>
        <dbReference type="ARBA" id="ARBA00022475"/>
    </source>
</evidence>
<evidence type="ECO:0000313" key="9">
    <source>
        <dbReference type="EMBL" id="SDU52157.1"/>
    </source>
</evidence>
<feature type="domain" description="Major facilitator superfamily (MFS) profile" evidence="8">
    <location>
        <begin position="11"/>
        <end position="472"/>
    </location>
</feature>
<evidence type="ECO:0000259" key="8">
    <source>
        <dbReference type="PROSITE" id="PS50850"/>
    </source>
</evidence>
<dbReference type="PANTHER" id="PTHR42718">
    <property type="entry name" value="MAJOR FACILITATOR SUPERFAMILY MULTIDRUG TRANSPORTER MFSC"/>
    <property type="match status" value="1"/>
</dbReference>
<dbReference type="EMBL" id="LT629791">
    <property type="protein sequence ID" value="SDU52157.1"/>
    <property type="molecule type" value="Genomic_DNA"/>
</dbReference>
<evidence type="ECO:0000256" key="2">
    <source>
        <dbReference type="ARBA" id="ARBA00022448"/>
    </source>
</evidence>
<dbReference type="PANTHER" id="PTHR42718:SF46">
    <property type="entry name" value="BLR6921 PROTEIN"/>
    <property type="match status" value="1"/>
</dbReference>
<dbReference type="Gene3D" id="1.20.1720.10">
    <property type="entry name" value="Multidrug resistance protein D"/>
    <property type="match status" value="1"/>
</dbReference>
<keyword evidence="3" id="KW-1003">Cell membrane</keyword>
<evidence type="ECO:0000256" key="5">
    <source>
        <dbReference type="ARBA" id="ARBA00022989"/>
    </source>
</evidence>
<dbReference type="PROSITE" id="PS50850">
    <property type="entry name" value="MFS"/>
    <property type="match status" value="1"/>
</dbReference>
<feature type="transmembrane region" description="Helical" evidence="7">
    <location>
        <begin position="228"/>
        <end position="246"/>
    </location>
</feature>
<feature type="transmembrane region" description="Helical" evidence="7">
    <location>
        <begin position="302"/>
        <end position="319"/>
    </location>
</feature>
<keyword evidence="2" id="KW-0813">Transport</keyword>
<dbReference type="Proteomes" id="UP000182977">
    <property type="component" value="Chromosome I"/>
</dbReference>
<feature type="transmembrane region" description="Helical" evidence="7">
    <location>
        <begin position="163"/>
        <end position="185"/>
    </location>
</feature>
<evidence type="ECO:0000256" key="6">
    <source>
        <dbReference type="ARBA" id="ARBA00023136"/>
    </source>
</evidence>
<feature type="transmembrane region" description="Helical" evidence="7">
    <location>
        <begin position="267"/>
        <end position="290"/>
    </location>
</feature>
<evidence type="ECO:0000313" key="10">
    <source>
        <dbReference type="Proteomes" id="UP000182977"/>
    </source>
</evidence>
<feature type="transmembrane region" description="Helical" evidence="7">
    <location>
        <begin position="9"/>
        <end position="29"/>
    </location>
</feature>
<dbReference type="GO" id="GO:0005886">
    <property type="term" value="C:plasma membrane"/>
    <property type="evidence" value="ECO:0007669"/>
    <property type="project" value="UniProtKB-SubCell"/>
</dbReference>
<feature type="transmembrane region" description="Helical" evidence="7">
    <location>
        <begin position="136"/>
        <end position="157"/>
    </location>
</feature>
<evidence type="ECO:0000256" key="1">
    <source>
        <dbReference type="ARBA" id="ARBA00004651"/>
    </source>
</evidence>
<dbReference type="Pfam" id="PF07690">
    <property type="entry name" value="MFS_1"/>
    <property type="match status" value="1"/>
</dbReference>